<dbReference type="InterPro" id="IPR015424">
    <property type="entry name" value="PyrdxlP-dep_Trfase"/>
</dbReference>
<evidence type="ECO:0000313" key="6">
    <source>
        <dbReference type="Proteomes" id="UP000277457"/>
    </source>
</evidence>
<dbReference type="PANTHER" id="PTHR11808">
    <property type="entry name" value="TRANS-SULFURATION ENZYME FAMILY MEMBER"/>
    <property type="match status" value="1"/>
</dbReference>
<dbReference type="GO" id="GO:0009086">
    <property type="term" value="P:methionine biosynthetic process"/>
    <property type="evidence" value="ECO:0007669"/>
    <property type="project" value="UniProtKB-ARBA"/>
</dbReference>
<dbReference type="InterPro" id="IPR054542">
    <property type="entry name" value="Cys_met_metab_PP"/>
</dbReference>
<dbReference type="GO" id="GO:0030170">
    <property type="term" value="F:pyridoxal phosphate binding"/>
    <property type="evidence" value="ECO:0007669"/>
    <property type="project" value="InterPro"/>
</dbReference>
<dbReference type="GO" id="GO:0016846">
    <property type="term" value="F:carbon-sulfur lyase activity"/>
    <property type="evidence" value="ECO:0007669"/>
    <property type="project" value="TreeGrafter"/>
</dbReference>
<dbReference type="PIRSF" id="PIRSF001434">
    <property type="entry name" value="CGS"/>
    <property type="match status" value="1"/>
</dbReference>
<dbReference type="Proteomes" id="UP000277457">
    <property type="component" value="Unassembled WGS sequence"/>
</dbReference>
<reference evidence="5 6" key="1">
    <citation type="submission" date="2018-06" db="EMBL/GenBank/DDBJ databases">
        <title>Extensive metabolic versatility and redundancy in microbially diverse, dynamic hydrothermal sediments.</title>
        <authorList>
            <person name="Dombrowski N."/>
            <person name="Teske A."/>
            <person name="Baker B.J."/>
        </authorList>
    </citation>
    <scope>NUCLEOTIDE SEQUENCE [LARGE SCALE GENOMIC DNA]</scope>
    <source>
        <strain evidence="5">B7_G13</strain>
    </source>
</reference>
<comment type="caution">
    <text evidence="5">The sequence shown here is derived from an EMBL/GenBank/DDBJ whole genome shotgun (WGS) entry which is preliminary data.</text>
</comment>
<dbReference type="PROSITE" id="PS00868">
    <property type="entry name" value="CYS_MET_METAB_PP"/>
    <property type="match status" value="1"/>
</dbReference>
<dbReference type="AlphaFoldDB" id="A0A662D5I9"/>
<evidence type="ECO:0000256" key="3">
    <source>
        <dbReference type="PIRSR" id="PIRSR001434-2"/>
    </source>
</evidence>
<protein>
    <submittedName>
        <fullName evidence="5">Cystathionine beta-lyase</fullName>
    </submittedName>
</protein>
<dbReference type="EMBL" id="QMPY01000052">
    <property type="protein sequence ID" value="RLE08002.1"/>
    <property type="molecule type" value="Genomic_DNA"/>
</dbReference>
<accession>A0A662D5I9</accession>
<organism evidence="5 6">
    <name type="scientific">Aerophobetes bacterium</name>
    <dbReference type="NCBI Taxonomy" id="2030807"/>
    <lineage>
        <taxon>Bacteria</taxon>
        <taxon>Candidatus Aerophobota</taxon>
    </lineage>
</organism>
<dbReference type="CDD" id="cd00614">
    <property type="entry name" value="CGS_like"/>
    <property type="match status" value="1"/>
</dbReference>
<gene>
    <name evidence="5" type="ORF">DRZ78_01965</name>
</gene>
<dbReference type="FunFam" id="3.90.1150.10:FF:000033">
    <property type="entry name" value="Cystathionine gamma-synthase"/>
    <property type="match status" value="1"/>
</dbReference>
<dbReference type="Gene3D" id="3.40.640.10">
    <property type="entry name" value="Type I PLP-dependent aspartate aminotransferase-like (Major domain)"/>
    <property type="match status" value="1"/>
</dbReference>
<dbReference type="Pfam" id="PF01053">
    <property type="entry name" value="Cys_Met_Meta_PP"/>
    <property type="match status" value="1"/>
</dbReference>
<comment type="similarity">
    <text evidence="4">Belongs to the trans-sulfuration enzymes family.</text>
</comment>
<evidence type="ECO:0000313" key="5">
    <source>
        <dbReference type="EMBL" id="RLE08002.1"/>
    </source>
</evidence>
<evidence type="ECO:0000256" key="2">
    <source>
        <dbReference type="ARBA" id="ARBA00022898"/>
    </source>
</evidence>
<dbReference type="InterPro" id="IPR015422">
    <property type="entry name" value="PyrdxlP-dep_Trfase_small"/>
</dbReference>
<dbReference type="PANTHER" id="PTHR11808:SF80">
    <property type="entry name" value="CYSTATHIONINE GAMMA-LYASE"/>
    <property type="match status" value="1"/>
</dbReference>
<keyword evidence="5" id="KW-0456">Lyase</keyword>
<dbReference type="GO" id="GO:0005737">
    <property type="term" value="C:cytoplasm"/>
    <property type="evidence" value="ECO:0007669"/>
    <property type="project" value="TreeGrafter"/>
</dbReference>
<feature type="modified residue" description="N6-(pyridoxal phosphate)lysine" evidence="3">
    <location>
        <position position="207"/>
    </location>
</feature>
<proteinExistence type="inferred from homology"/>
<dbReference type="GO" id="GO:0019346">
    <property type="term" value="P:transsulfuration"/>
    <property type="evidence" value="ECO:0007669"/>
    <property type="project" value="InterPro"/>
</dbReference>
<dbReference type="InterPro" id="IPR000277">
    <property type="entry name" value="Cys/Met-Metab_PyrdxlP-dep_enz"/>
</dbReference>
<name>A0A662D5I9_UNCAE</name>
<keyword evidence="2 3" id="KW-0663">Pyridoxal phosphate</keyword>
<dbReference type="FunFam" id="3.40.640.10:FF:000046">
    <property type="entry name" value="Cystathionine gamma-lyase"/>
    <property type="match status" value="1"/>
</dbReference>
<evidence type="ECO:0000256" key="1">
    <source>
        <dbReference type="ARBA" id="ARBA00001933"/>
    </source>
</evidence>
<dbReference type="Gene3D" id="3.90.1150.10">
    <property type="entry name" value="Aspartate Aminotransferase, domain 1"/>
    <property type="match status" value="1"/>
</dbReference>
<dbReference type="InterPro" id="IPR015421">
    <property type="entry name" value="PyrdxlP-dep_Trfase_major"/>
</dbReference>
<evidence type="ECO:0000256" key="4">
    <source>
        <dbReference type="RuleBase" id="RU362118"/>
    </source>
</evidence>
<dbReference type="SUPFAM" id="SSF53383">
    <property type="entry name" value="PLP-dependent transferases"/>
    <property type="match status" value="1"/>
</dbReference>
<sequence length="393" mass="43447">MRCKGISTISVHSGEYIDEAVKAVVTPIFQSSTFLLSDKEYEKIMEGKERQINIYTRGGNPNRRAVEEKIMALEKGEDALTFSSGMAAVAASLLSILTKGDHLISTLDLYGGSSSLLKQDFPHLGIKSTLINSANLKEIEASIKPNTKLLFFESLSNPLLKILDLPNVVKIAKKHNLITIIDNTFLTPYNLCPLDYGIDLVVHSATKYLNGHSDIIAGLAVGRKSLIEEIWGKMVRFGASMDPHQAFLLERGLKTFSLRMQRHNENGKRIAEYLEIHPKINKVIYPGLKSYPQRELVSSLLKTGYSGMVSFEIKGGNETGLKFMKNLKIIREATSLGGVESLISMPFNTSHAGLTKEEKDRIGIKEGLIRLSCGIEDAEDLIEDIDQALSAVH</sequence>
<comment type="cofactor">
    <cofactor evidence="1 4">
        <name>pyridoxal 5'-phosphate</name>
        <dbReference type="ChEBI" id="CHEBI:597326"/>
    </cofactor>
</comment>